<gene>
    <name evidence="1" type="ORF">CLV25_105185</name>
</gene>
<evidence type="ECO:0000313" key="2">
    <source>
        <dbReference type="Proteomes" id="UP000294830"/>
    </source>
</evidence>
<protein>
    <submittedName>
        <fullName evidence="1">Uncharacterized protein</fullName>
    </submittedName>
</protein>
<name>A0A4R2EJU0_9BACT</name>
<sequence length="47" mass="5366">MYEDRKFVWNTDFGVSTEDAKDSTMDTKVIADASERMLFTATANSRL</sequence>
<reference evidence="1 2" key="1">
    <citation type="submission" date="2019-03" db="EMBL/GenBank/DDBJ databases">
        <title>Genomic Encyclopedia of Archaeal and Bacterial Type Strains, Phase II (KMG-II): from individual species to whole genera.</title>
        <authorList>
            <person name="Goeker M."/>
        </authorList>
    </citation>
    <scope>NUCLEOTIDE SEQUENCE [LARGE SCALE GENOMIC DNA]</scope>
    <source>
        <strain evidence="1 2">RL-C</strain>
    </source>
</reference>
<organism evidence="1 2">
    <name type="scientific">Acetobacteroides hydrogenigenes</name>
    <dbReference type="NCBI Taxonomy" id="979970"/>
    <lineage>
        <taxon>Bacteria</taxon>
        <taxon>Pseudomonadati</taxon>
        <taxon>Bacteroidota</taxon>
        <taxon>Bacteroidia</taxon>
        <taxon>Bacteroidales</taxon>
        <taxon>Rikenellaceae</taxon>
        <taxon>Acetobacteroides</taxon>
    </lineage>
</organism>
<dbReference type="EMBL" id="SLWB01000005">
    <property type="protein sequence ID" value="TCN68983.1"/>
    <property type="molecule type" value="Genomic_DNA"/>
</dbReference>
<proteinExistence type="predicted"/>
<evidence type="ECO:0000313" key="1">
    <source>
        <dbReference type="EMBL" id="TCN68983.1"/>
    </source>
</evidence>
<accession>A0A4R2EJU0</accession>
<dbReference type="Proteomes" id="UP000294830">
    <property type="component" value="Unassembled WGS sequence"/>
</dbReference>
<comment type="caution">
    <text evidence="1">The sequence shown here is derived from an EMBL/GenBank/DDBJ whole genome shotgun (WGS) entry which is preliminary data.</text>
</comment>
<keyword evidence="2" id="KW-1185">Reference proteome</keyword>
<dbReference type="AlphaFoldDB" id="A0A4R2EJU0"/>